<name>A0ABV6ID45_9BURK</name>
<sequence>MSTTGLQSNEANRSLPNSKLLIELYQRGLNINWLISGDGEMLQAEVPTLQPKSDDLSLFAEAMEVIDLHLEKSRKTMSPANKRKAVEALYKLSIEKNRIDPAVIEIITQLTA</sequence>
<comment type="caution">
    <text evidence="1">The sequence shown here is derived from an EMBL/GenBank/DDBJ whole genome shotgun (WGS) entry which is preliminary data.</text>
</comment>
<evidence type="ECO:0000313" key="1">
    <source>
        <dbReference type="EMBL" id="MFC0349723.1"/>
    </source>
</evidence>
<gene>
    <name evidence="1" type="ORF">ACFFJH_07880</name>
</gene>
<dbReference type="Proteomes" id="UP001589844">
    <property type="component" value="Unassembled WGS sequence"/>
</dbReference>
<dbReference type="RefSeq" id="WP_390211489.1">
    <property type="nucleotide sequence ID" value="NZ_JBHLXJ010000008.1"/>
</dbReference>
<accession>A0ABV6ID45</accession>
<reference evidence="1 2" key="1">
    <citation type="submission" date="2024-09" db="EMBL/GenBank/DDBJ databases">
        <authorList>
            <person name="Sun Q."/>
            <person name="Mori K."/>
        </authorList>
    </citation>
    <scope>NUCLEOTIDE SEQUENCE [LARGE SCALE GENOMIC DNA]</scope>
    <source>
        <strain evidence="1 2">CCM 8677</strain>
    </source>
</reference>
<proteinExistence type="predicted"/>
<evidence type="ECO:0000313" key="2">
    <source>
        <dbReference type="Proteomes" id="UP001589844"/>
    </source>
</evidence>
<organism evidence="1 2">
    <name type="scientific">Undibacterium danionis</name>
    <dbReference type="NCBI Taxonomy" id="1812100"/>
    <lineage>
        <taxon>Bacteria</taxon>
        <taxon>Pseudomonadati</taxon>
        <taxon>Pseudomonadota</taxon>
        <taxon>Betaproteobacteria</taxon>
        <taxon>Burkholderiales</taxon>
        <taxon>Oxalobacteraceae</taxon>
        <taxon>Undibacterium</taxon>
    </lineage>
</organism>
<protein>
    <submittedName>
        <fullName evidence="1">Uncharacterized protein</fullName>
    </submittedName>
</protein>
<keyword evidence="2" id="KW-1185">Reference proteome</keyword>
<dbReference type="EMBL" id="JBHLXJ010000008">
    <property type="protein sequence ID" value="MFC0349723.1"/>
    <property type="molecule type" value="Genomic_DNA"/>
</dbReference>